<accession>A0AAW5F5D3</accession>
<dbReference type="InterPro" id="IPR008407">
    <property type="entry name" value="Brnchd-chn_aa_trnsp_AzlD"/>
</dbReference>
<name>A0AAW5F5D3_CLOSY</name>
<feature type="transmembrane region" description="Helical" evidence="1">
    <location>
        <begin position="40"/>
        <end position="58"/>
    </location>
</feature>
<dbReference type="AlphaFoldDB" id="A0AAW5F5D3"/>
<organism evidence="2 4">
    <name type="scientific">Clostridium symbiosum</name>
    <name type="common">Bacteroides symbiosus</name>
    <dbReference type="NCBI Taxonomy" id="1512"/>
    <lineage>
        <taxon>Bacteria</taxon>
        <taxon>Bacillati</taxon>
        <taxon>Bacillota</taxon>
        <taxon>Clostridia</taxon>
        <taxon>Lachnospirales</taxon>
        <taxon>Lachnospiraceae</taxon>
        <taxon>Otoolea</taxon>
    </lineage>
</organism>
<keyword evidence="1" id="KW-0812">Transmembrane</keyword>
<dbReference type="RefSeq" id="WP_003501871.1">
    <property type="nucleotide sequence ID" value="NZ_BAABZD010000002.1"/>
</dbReference>
<protein>
    <submittedName>
        <fullName evidence="2">AzlD domain-containing protein</fullName>
    </submittedName>
</protein>
<dbReference type="Proteomes" id="UP001300871">
    <property type="component" value="Unassembled WGS sequence"/>
</dbReference>
<dbReference type="EMBL" id="JAINVB010000001">
    <property type="protein sequence ID" value="MCK0087045.1"/>
    <property type="molecule type" value="Genomic_DNA"/>
</dbReference>
<evidence type="ECO:0000256" key="1">
    <source>
        <dbReference type="SAM" id="Phobius"/>
    </source>
</evidence>
<keyword evidence="1" id="KW-1133">Transmembrane helix</keyword>
<reference evidence="3" key="2">
    <citation type="submission" date="2023-01" db="EMBL/GenBank/DDBJ databases">
        <title>Human gut microbiome strain richness.</title>
        <authorList>
            <person name="Chen-Liaw A."/>
        </authorList>
    </citation>
    <scope>NUCLEOTIDE SEQUENCE</scope>
    <source>
        <strain evidence="3">B1_m1001713B170214d0_201011</strain>
    </source>
</reference>
<dbReference type="Proteomes" id="UP001203136">
    <property type="component" value="Unassembled WGS sequence"/>
</dbReference>
<dbReference type="EMBL" id="JAQLGM010000034">
    <property type="protein sequence ID" value="MDB2001214.1"/>
    <property type="molecule type" value="Genomic_DNA"/>
</dbReference>
<dbReference type="GeneID" id="57969769"/>
<evidence type="ECO:0000313" key="3">
    <source>
        <dbReference type="EMBL" id="MDB2001214.1"/>
    </source>
</evidence>
<feature type="transmembrane region" description="Helical" evidence="1">
    <location>
        <begin position="89"/>
        <end position="107"/>
    </location>
</feature>
<evidence type="ECO:0000313" key="4">
    <source>
        <dbReference type="Proteomes" id="UP001203136"/>
    </source>
</evidence>
<gene>
    <name evidence="2" type="ORF">K5I21_14385</name>
    <name evidence="3" type="ORF">PM006_13480</name>
</gene>
<sequence>MTDMHILWIVIAMAAGTAITRFLPFFLFPQGKEMPRYVEYLGRTLPYATMGLLVVYCLKGIEILNWPFGLPEFIASAAVAALHAWKKNSLLSIGAGTVLYMVLVQLVF</sequence>
<feature type="transmembrane region" description="Helical" evidence="1">
    <location>
        <begin position="6"/>
        <end position="28"/>
    </location>
</feature>
<reference evidence="2" key="1">
    <citation type="journal article" date="2022" name="Cell Host Microbe">
        <title>Colonization of the live biotherapeutic product VE303 and modulation of the microbiota and metabolites in healthy volunteers.</title>
        <authorList>
            <person name="Dsouza M."/>
            <person name="Menon R."/>
            <person name="Crossette E."/>
            <person name="Bhattarai S.K."/>
            <person name="Schneider J."/>
            <person name="Kim Y.G."/>
            <person name="Reddy S."/>
            <person name="Caballero S."/>
            <person name="Felix C."/>
            <person name="Cornacchione L."/>
            <person name="Hendrickson J."/>
            <person name="Watson A.R."/>
            <person name="Minot S.S."/>
            <person name="Greenfield N."/>
            <person name="Schopf L."/>
            <person name="Szabady R."/>
            <person name="Patarroyo J."/>
            <person name="Smith W."/>
            <person name="Harrison P."/>
            <person name="Kuijper E.J."/>
            <person name="Kelly C.P."/>
            <person name="Olle B."/>
            <person name="Bobilev D."/>
            <person name="Silber J.L."/>
            <person name="Bucci V."/>
            <person name="Roberts B."/>
            <person name="Faith J."/>
            <person name="Norman J.M."/>
        </authorList>
    </citation>
    <scope>NUCLEOTIDE SEQUENCE</scope>
    <source>
        <strain evidence="2">VE303-04</strain>
    </source>
</reference>
<evidence type="ECO:0000313" key="2">
    <source>
        <dbReference type="EMBL" id="MCK0087045.1"/>
    </source>
</evidence>
<comment type="caution">
    <text evidence="2">The sequence shown here is derived from an EMBL/GenBank/DDBJ whole genome shotgun (WGS) entry which is preliminary data.</text>
</comment>
<dbReference type="Pfam" id="PF05437">
    <property type="entry name" value="AzlD"/>
    <property type="match status" value="1"/>
</dbReference>
<keyword evidence="1" id="KW-0472">Membrane</keyword>
<proteinExistence type="predicted"/>
<dbReference type="PIRSF" id="PIRSF003203">
    <property type="entry name" value="AzlD"/>
    <property type="match status" value="1"/>
</dbReference>